<protein>
    <submittedName>
        <fullName evidence="5">AcrR family transcriptional regulator</fullName>
    </submittedName>
</protein>
<dbReference type="PRINTS" id="PR00455">
    <property type="entry name" value="HTHTETR"/>
</dbReference>
<dbReference type="Pfam" id="PF00440">
    <property type="entry name" value="TetR_N"/>
    <property type="match status" value="1"/>
</dbReference>
<dbReference type="PROSITE" id="PS01081">
    <property type="entry name" value="HTH_TETR_1"/>
    <property type="match status" value="1"/>
</dbReference>
<feature type="DNA-binding region" description="H-T-H motif" evidence="3">
    <location>
        <begin position="25"/>
        <end position="44"/>
    </location>
</feature>
<dbReference type="GO" id="GO:0003677">
    <property type="term" value="F:DNA binding"/>
    <property type="evidence" value="ECO:0007669"/>
    <property type="project" value="UniProtKB-UniRule"/>
</dbReference>
<name>A0A841RPG9_9BACI</name>
<dbReference type="PANTHER" id="PTHR43479:SF22">
    <property type="entry name" value="TRANSCRIPTIONAL REGULATOR, TETR FAMILY"/>
    <property type="match status" value="1"/>
</dbReference>
<dbReference type="Gene3D" id="1.10.357.10">
    <property type="entry name" value="Tetracycline Repressor, domain 2"/>
    <property type="match status" value="1"/>
</dbReference>
<sequence length="287" mass="34015">MNAKKEQIVNAALHLFVNKGFRQTSIQDIIDMANVAKGTFYNYFKSKNECLMAIMEYVQEKGDKRRVELAIGKKKTDEEVFIHQVAVRMNMNREYNLLSLFESVAFSSDETFNNFMKNQYLLEINWVSKRLCDMYENCTEKNSVDLAIILLSINHHFLHVAKLLNEQVKIEEVIKYSLQRLKLIIKNQPMNEEVFFSPILFQQTNDKSVKEELQNHLNQLLSNVKENEVDSRAEEYIQFLLDELSNENPQLYVMESVSESLKKILDSDRYQEDVRHIIQLFWKWKNH</sequence>
<comment type="caution">
    <text evidence="5">The sequence shown here is derived from an EMBL/GenBank/DDBJ whole genome shotgun (WGS) entry which is preliminary data.</text>
</comment>
<evidence type="ECO:0000256" key="2">
    <source>
        <dbReference type="ARBA" id="ARBA00023125"/>
    </source>
</evidence>
<keyword evidence="6" id="KW-1185">Reference proteome</keyword>
<accession>A0A841RPG9</accession>
<evidence type="ECO:0000259" key="4">
    <source>
        <dbReference type="PROSITE" id="PS50977"/>
    </source>
</evidence>
<proteinExistence type="predicted"/>
<dbReference type="SUPFAM" id="SSF46689">
    <property type="entry name" value="Homeodomain-like"/>
    <property type="match status" value="1"/>
</dbReference>
<dbReference type="InterPro" id="IPR009057">
    <property type="entry name" value="Homeodomain-like_sf"/>
</dbReference>
<evidence type="ECO:0000256" key="3">
    <source>
        <dbReference type="PROSITE-ProRule" id="PRU00335"/>
    </source>
</evidence>
<dbReference type="EMBL" id="JACHON010000016">
    <property type="protein sequence ID" value="MBB6513762.1"/>
    <property type="molecule type" value="Genomic_DNA"/>
</dbReference>
<dbReference type="InterPro" id="IPR001647">
    <property type="entry name" value="HTH_TetR"/>
</dbReference>
<dbReference type="PANTHER" id="PTHR43479">
    <property type="entry name" value="ACREF/ENVCD OPERON REPRESSOR-RELATED"/>
    <property type="match status" value="1"/>
</dbReference>
<evidence type="ECO:0000313" key="5">
    <source>
        <dbReference type="EMBL" id="MBB6513762.1"/>
    </source>
</evidence>
<feature type="domain" description="HTH tetR-type" evidence="4">
    <location>
        <begin position="2"/>
        <end position="62"/>
    </location>
</feature>
<gene>
    <name evidence="5" type="ORF">GGQ92_002578</name>
</gene>
<dbReference type="PROSITE" id="PS50977">
    <property type="entry name" value="HTH_TETR_2"/>
    <property type="match status" value="1"/>
</dbReference>
<keyword evidence="2 3" id="KW-0238">DNA-binding</keyword>
<dbReference type="AlphaFoldDB" id="A0A841RPG9"/>
<dbReference type="InterPro" id="IPR023772">
    <property type="entry name" value="DNA-bd_HTH_TetR-type_CS"/>
</dbReference>
<dbReference type="Proteomes" id="UP000572212">
    <property type="component" value="Unassembled WGS sequence"/>
</dbReference>
<evidence type="ECO:0000256" key="1">
    <source>
        <dbReference type="ARBA" id="ARBA00022491"/>
    </source>
</evidence>
<keyword evidence="1" id="KW-0678">Repressor</keyword>
<dbReference type="RefSeq" id="WP_184249529.1">
    <property type="nucleotide sequence ID" value="NZ_BAAACU010000056.1"/>
</dbReference>
<reference evidence="5 6" key="1">
    <citation type="submission" date="2020-08" db="EMBL/GenBank/DDBJ databases">
        <title>Genomic Encyclopedia of Type Strains, Phase IV (KMG-IV): sequencing the most valuable type-strain genomes for metagenomic binning, comparative biology and taxonomic classification.</title>
        <authorList>
            <person name="Goeker M."/>
        </authorList>
    </citation>
    <scope>NUCLEOTIDE SEQUENCE [LARGE SCALE GENOMIC DNA]</scope>
    <source>
        <strain evidence="5 6">DSM 11805</strain>
    </source>
</reference>
<organism evidence="5 6">
    <name type="scientific">Gracilibacillus halotolerans</name>
    <dbReference type="NCBI Taxonomy" id="74386"/>
    <lineage>
        <taxon>Bacteria</taxon>
        <taxon>Bacillati</taxon>
        <taxon>Bacillota</taxon>
        <taxon>Bacilli</taxon>
        <taxon>Bacillales</taxon>
        <taxon>Bacillaceae</taxon>
        <taxon>Gracilibacillus</taxon>
    </lineage>
</organism>
<dbReference type="InterPro" id="IPR050624">
    <property type="entry name" value="HTH-type_Tx_Regulator"/>
</dbReference>
<evidence type="ECO:0000313" key="6">
    <source>
        <dbReference type="Proteomes" id="UP000572212"/>
    </source>
</evidence>